<dbReference type="Gene3D" id="1.10.1780.10">
    <property type="entry name" value="Clp, N-terminal domain"/>
    <property type="match status" value="1"/>
</dbReference>
<dbReference type="Proteomes" id="UP001225356">
    <property type="component" value="Unassembled WGS sequence"/>
</dbReference>
<comment type="caution">
    <text evidence="1">The sequence shown here is derived from an EMBL/GenBank/DDBJ whole genome shotgun (WGS) entry which is preliminary data.</text>
</comment>
<evidence type="ECO:0008006" key="3">
    <source>
        <dbReference type="Google" id="ProtNLM"/>
    </source>
</evidence>
<sequence length="183" mass="20415">MFARFTPEARRITVRAGLLTLDEGRTTLDEDMFLLALAESWPVAGFTVTPEAVRAEIAKRRAAENRSGDRELLATLGIDLDEIRRRIPVRRDDPSAWRLRRSRVRPLNVTLIGPVGDLPLTDRARKVVEVAGNWRGSSARVTDEDLLRGLLADGSNASVSILRRLGVDLLPLARSLDFLRRPA</sequence>
<organism evidence="1 2">
    <name type="scientific">Streptosporangium lutulentum</name>
    <dbReference type="NCBI Taxonomy" id="1461250"/>
    <lineage>
        <taxon>Bacteria</taxon>
        <taxon>Bacillati</taxon>
        <taxon>Actinomycetota</taxon>
        <taxon>Actinomycetes</taxon>
        <taxon>Streptosporangiales</taxon>
        <taxon>Streptosporangiaceae</taxon>
        <taxon>Streptosporangium</taxon>
    </lineage>
</organism>
<accession>A0ABT9QC61</accession>
<reference evidence="1 2" key="1">
    <citation type="submission" date="2023-07" db="EMBL/GenBank/DDBJ databases">
        <title>Sequencing the genomes of 1000 actinobacteria strains.</title>
        <authorList>
            <person name="Klenk H.-P."/>
        </authorList>
    </citation>
    <scope>NUCLEOTIDE SEQUENCE [LARGE SCALE GENOMIC DNA]</scope>
    <source>
        <strain evidence="1 2">DSM 46740</strain>
    </source>
</reference>
<dbReference type="EMBL" id="JAUSQU010000001">
    <property type="protein sequence ID" value="MDP9844362.1"/>
    <property type="molecule type" value="Genomic_DNA"/>
</dbReference>
<name>A0ABT9QC61_9ACTN</name>
<keyword evidence="2" id="KW-1185">Reference proteome</keyword>
<dbReference type="InterPro" id="IPR036628">
    <property type="entry name" value="Clp_N_dom_sf"/>
</dbReference>
<evidence type="ECO:0000313" key="1">
    <source>
        <dbReference type="EMBL" id="MDP9844362.1"/>
    </source>
</evidence>
<dbReference type="RefSeq" id="WP_307559172.1">
    <property type="nucleotide sequence ID" value="NZ_JAUSQU010000001.1"/>
</dbReference>
<evidence type="ECO:0000313" key="2">
    <source>
        <dbReference type="Proteomes" id="UP001225356"/>
    </source>
</evidence>
<gene>
    <name evidence="1" type="ORF">J2853_003573</name>
</gene>
<proteinExistence type="predicted"/>
<protein>
    <recommendedName>
        <fullName evidence="3">Clp amino terminal domain-containing protein, pathogenicity island component</fullName>
    </recommendedName>
</protein>